<dbReference type="Gene3D" id="3.30.420.10">
    <property type="entry name" value="Ribonuclease H-like superfamily/Ribonuclease H"/>
    <property type="match status" value="1"/>
</dbReference>
<dbReference type="EMBL" id="BART01012148">
    <property type="protein sequence ID" value="GAG77467.1"/>
    <property type="molecule type" value="Genomic_DNA"/>
</dbReference>
<dbReference type="PANTHER" id="PTHR47515:SF1">
    <property type="entry name" value="BLR2054 PROTEIN"/>
    <property type="match status" value="1"/>
</dbReference>
<dbReference type="PANTHER" id="PTHR47515">
    <property type="entry name" value="LOW CALCIUM RESPONSE LOCUS PROTEIN T"/>
    <property type="match status" value="1"/>
</dbReference>
<organism evidence="2">
    <name type="scientific">marine sediment metagenome</name>
    <dbReference type="NCBI Taxonomy" id="412755"/>
    <lineage>
        <taxon>unclassified sequences</taxon>
        <taxon>metagenomes</taxon>
        <taxon>ecological metagenomes</taxon>
    </lineage>
</organism>
<dbReference type="Pfam" id="PF13683">
    <property type="entry name" value="rve_3"/>
    <property type="match status" value="1"/>
</dbReference>
<evidence type="ECO:0000313" key="2">
    <source>
        <dbReference type="EMBL" id="GAG77467.1"/>
    </source>
</evidence>
<dbReference type="InterPro" id="IPR001584">
    <property type="entry name" value="Integrase_cat-core"/>
</dbReference>
<dbReference type="GO" id="GO:0003676">
    <property type="term" value="F:nucleic acid binding"/>
    <property type="evidence" value="ECO:0007669"/>
    <property type="project" value="InterPro"/>
</dbReference>
<name>X1B865_9ZZZZ</name>
<dbReference type="SUPFAM" id="SSF53098">
    <property type="entry name" value="Ribonuclease H-like"/>
    <property type="match status" value="1"/>
</dbReference>
<dbReference type="AlphaFoldDB" id="X1B865"/>
<accession>X1B865</accession>
<dbReference type="GO" id="GO:0015074">
    <property type="term" value="P:DNA integration"/>
    <property type="evidence" value="ECO:0007669"/>
    <property type="project" value="InterPro"/>
</dbReference>
<comment type="caution">
    <text evidence="2">The sequence shown here is derived from an EMBL/GenBank/DDBJ whole genome shotgun (WGS) entry which is preliminary data.</text>
</comment>
<gene>
    <name evidence="2" type="ORF">S01H4_25514</name>
</gene>
<dbReference type="PROSITE" id="PS50994">
    <property type="entry name" value="INTEGRASE"/>
    <property type="match status" value="1"/>
</dbReference>
<dbReference type="InterPro" id="IPR036397">
    <property type="entry name" value="RNaseH_sf"/>
</dbReference>
<proteinExistence type="predicted"/>
<sequence length="55" mass="6384">MYVRSDNGPEFTTNAIRSWLKDLEVNTLVIEHGSAWENGYIESFNGKLRDEPLNR</sequence>
<evidence type="ECO:0000259" key="1">
    <source>
        <dbReference type="PROSITE" id="PS50994"/>
    </source>
</evidence>
<feature type="domain" description="Integrase catalytic" evidence="1">
    <location>
        <begin position="1"/>
        <end position="55"/>
    </location>
</feature>
<protein>
    <recommendedName>
        <fullName evidence="1">Integrase catalytic domain-containing protein</fullName>
    </recommendedName>
</protein>
<dbReference type="InterPro" id="IPR012337">
    <property type="entry name" value="RNaseH-like_sf"/>
</dbReference>
<reference evidence="2" key="1">
    <citation type="journal article" date="2014" name="Front. Microbiol.">
        <title>High frequency of phylogenetically diverse reductive dehalogenase-homologous genes in deep subseafloor sedimentary metagenomes.</title>
        <authorList>
            <person name="Kawai M."/>
            <person name="Futagami T."/>
            <person name="Toyoda A."/>
            <person name="Takaki Y."/>
            <person name="Nishi S."/>
            <person name="Hori S."/>
            <person name="Arai W."/>
            <person name="Tsubouchi T."/>
            <person name="Morono Y."/>
            <person name="Uchiyama I."/>
            <person name="Ito T."/>
            <person name="Fujiyama A."/>
            <person name="Inagaki F."/>
            <person name="Takami H."/>
        </authorList>
    </citation>
    <scope>NUCLEOTIDE SEQUENCE</scope>
    <source>
        <strain evidence="2">Expedition CK06-06</strain>
    </source>
</reference>